<dbReference type="SUPFAM" id="SSF46689">
    <property type="entry name" value="Homeodomain-like"/>
    <property type="match status" value="1"/>
</dbReference>
<protein>
    <recommendedName>
        <fullName evidence="4">Myb-like domain-containing protein</fullName>
    </recommendedName>
</protein>
<feature type="region of interest" description="Disordered" evidence="1">
    <location>
        <begin position="681"/>
        <end position="702"/>
    </location>
</feature>
<evidence type="ECO:0000313" key="2">
    <source>
        <dbReference type="EMBL" id="CAG8371376.1"/>
    </source>
</evidence>
<feature type="compositionally biased region" description="Pro residues" evidence="1">
    <location>
        <begin position="358"/>
        <end position="367"/>
    </location>
</feature>
<dbReference type="InterPro" id="IPR009057">
    <property type="entry name" value="Homeodomain-like_sf"/>
</dbReference>
<gene>
    <name evidence="2" type="ORF">PSALAMII_LOCUS4693</name>
</gene>
<feature type="region of interest" description="Disordered" evidence="1">
    <location>
        <begin position="105"/>
        <end position="460"/>
    </location>
</feature>
<proteinExistence type="predicted"/>
<dbReference type="InterPro" id="IPR009072">
    <property type="entry name" value="Histone-fold"/>
</dbReference>
<dbReference type="InterPro" id="IPR001005">
    <property type="entry name" value="SANT/Myb"/>
</dbReference>
<dbReference type="InterPro" id="IPR018465">
    <property type="entry name" value="Scm3/HJURP"/>
</dbReference>
<accession>A0A9W4NHR8</accession>
<organism evidence="2 3">
    <name type="scientific">Penicillium salamii</name>
    <dbReference type="NCBI Taxonomy" id="1612424"/>
    <lineage>
        <taxon>Eukaryota</taxon>
        <taxon>Fungi</taxon>
        <taxon>Dikarya</taxon>
        <taxon>Ascomycota</taxon>
        <taxon>Pezizomycotina</taxon>
        <taxon>Eurotiomycetes</taxon>
        <taxon>Eurotiomycetidae</taxon>
        <taxon>Eurotiales</taxon>
        <taxon>Aspergillaceae</taxon>
        <taxon>Penicillium</taxon>
    </lineage>
</organism>
<feature type="region of interest" description="Disordered" evidence="1">
    <location>
        <begin position="626"/>
        <end position="654"/>
    </location>
</feature>
<dbReference type="AlphaFoldDB" id="A0A9W4NHR8"/>
<feature type="compositionally biased region" description="Basic and acidic residues" evidence="1">
    <location>
        <begin position="415"/>
        <end position="427"/>
    </location>
</feature>
<dbReference type="Pfam" id="PF10384">
    <property type="entry name" value="Scm3"/>
    <property type="match status" value="1"/>
</dbReference>
<dbReference type="PANTHER" id="PTHR15992">
    <property type="entry name" value="HOLLIDAY JUNCTION RECOGNITION PROTEIN"/>
    <property type="match status" value="1"/>
</dbReference>
<dbReference type="GO" id="GO:0005634">
    <property type="term" value="C:nucleus"/>
    <property type="evidence" value="ECO:0007669"/>
    <property type="project" value="InterPro"/>
</dbReference>
<feature type="compositionally biased region" description="Acidic residues" evidence="1">
    <location>
        <begin position="291"/>
        <end position="300"/>
    </location>
</feature>
<dbReference type="EMBL" id="CAJVPD010000222">
    <property type="protein sequence ID" value="CAG8371376.1"/>
    <property type="molecule type" value="Genomic_DNA"/>
</dbReference>
<sequence length="716" mass="79592">MTYCDNQPSKRPCLSRPDTELDTPGEVSEEVDFDLPAARAQNDSRLKSLFEGIFAKYSHDFTDVGDEIDLESGDIVVDNGHLLGIREEGDNGGQTRSWLFQAGLDQPENPATDHENDTEEDGDTESVASPIDDLANASNLPAPSPAPAPDQQADEDDALDFVFTFKASGASGLSPVTKMHQTSRPTNPPSSKIIDPIPASIPQDPIWAVPDLPKSFSTPTTETRKVNAITTPSARSPSPPGSGSVWAVKKLGRPRTESKPKATPRQCKPGTKRKYHSSPVTRDWSFAEVPDGNESDDPLQDYEPSPTPSKVRIVRGQRQVPTKDGRSPSVQAATPSKVRINHEKRRRPHTDTDAQIPQPGPFSPTKPPAKEGIVIEAGSDGAQEEREQSVPEDDAPEMDVQNTEPLGPVSPAARDLQDETEVQHNERLSPVFSTTQDLQAEKDETDWEDRPSQPNSPTQNVVEPSIIFSVENETATDDNIDAQEQAPNVKSRVNMAPQSILRPESTLHDKVPRSPQNTPRKRRIMTPDEAKLIMRVMHQENGKASEVVKLMPTLEYHAVWHWYFHHWTHRLTKPPHLSAPWSPSELAIFIRLSNQSGLTWAEIQREFSGRSRSEVEFELLRSFVHSRPSTEHPGKLPDDPANEDLQDSSQESQDVWMQAEEIKSEQIEDVLPSVEHEYHDARGERVSPFTSAESPGEARHHNQSFVANTLKTLFLR</sequence>
<dbReference type="Proteomes" id="UP001152592">
    <property type="component" value="Unassembled WGS sequence"/>
</dbReference>
<evidence type="ECO:0000256" key="1">
    <source>
        <dbReference type="SAM" id="MobiDB-lite"/>
    </source>
</evidence>
<dbReference type="OrthoDB" id="3639251at2759"/>
<dbReference type="GO" id="GO:0042393">
    <property type="term" value="F:histone binding"/>
    <property type="evidence" value="ECO:0007669"/>
    <property type="project" value="InterPro"/>
</dbReference>
<feature type="compositionally biased region" description="Low complexity" evidence="1">
    <location>
        <begin position="232"/>
        <end position="244"/>
    </location>
</feature>
<feature type="compositionally biased region" description="Basic and acidic residues" evidence="1">
    <location>
        <begin position="628"/>
        <end position="638"/>
    </location>
</feature>
<name>A0A9W4NHR8_9EURO</name>
<evidence type="ECO:0008006" key="4">
    <source>
        <dbReference type="Google" id="ProtNLM"/>
    </source>
</evidence>
<dbReference type="CDD" id="cd00167">
    <property type="entry name" value="SANT"/>
    <property type="match status" value="1"/>
</dbReference>
<dbReference type="PANTHER" id="PTHR15992:SF5">
    <property type="entry name" value="HOLLIDAY JUNCTION RECOGNITION PROTEIN"/>
    <property type="match status" value="1"/>
</dbReference>
<dbReference type="GO" id="GO:0046982">
    <property type="term" value="F:protein heterodimerization activity"/>
    <property type="evidence" value="ECO:0007669"/>
    <property type="project" value="InterPro"/>
</dbReference>
<dbReference type="Gene3D" id="1.10.20.10">
    <property type="entry name" value="Histone, subunit A"/>
    <property type="match status" value="1"/>
</dbReference>
<comment type="caution">
    <text evidence="2">The sequence shown here is derived from an EMBL/GenBank/DDBJ whole genome shotgun (WGS) entry which is preliminary data.</text>
</comment>
<evidence type="ECO:0000313" key="3">
    <source>
        <dbReference type="Proteomes" id="UP001152592"/>
    </source>
</evidence>
<reference evidence="2" key="1">
    <citation type="submission" date="2021-07" db="EMBL/GenBank/DDBJ databases">
        <authorList>
            <person name="Branca A.L. A."/>
        </authorList>
    </citation>
    <scope>NUCLEOTIDE SEQUENCE</scope>
</reference>
<feature type="region of interest" description="Disordered" evidence="1">
    <location>
        <begin position="1"/>
        <end position="25"/>
    </location>
</feature>